<dbReference type="Proteomes" id="UP000319160">
    <property type="component" value="Unassembled WGS sequence"/>
</dbReference>
<proteinExistence type="predicted"/>
<organism evidence="1 2">
    <name type="scientific">Xylaria flabelliformis</name>
    <dbReference type="NCBI Taxonomy" id="2512241"/>
    <lineage>
        <taxon>Eukaryota</taxon>
        <taxon>Fungi</taxon>
        <taxon>Dikarya</taxon>
        <taxon>Ascomycota</taxon>
        <taxon>Pezizomycotina</taxon>
        <taxon>Sordariomycetes</taxon>
        <taxon>Xylariomycetidae</taxon>
        <taxon>Xylariales</taxon>
        <taxon>Xylariaceae</taxon>
        <taxon>Xylaria</taxon>
    </lineage>
</organism>
<dbReference type="EMBL" id="VFLP01000017">
    <property type="protein sequence ID" value="TRX95169.1"/>
    <property type="molecule type" value="Genomic_DNA"/>
</dbReference>
<protein>
    <submittedName>
        <fullName evidence="1">Uncharacterized protein</fullName>
    </submittedName>
</protein>
<reference evidence="2" key="1">
    <citation type="submission" date="2019-06" db="EMBL/GenBank/DDBJ databases">
        <title>Draft genome sequence of the griseofulvin-producing fungus Xylaria cubensis strain G536.</title>
        <authorList>
            <person name="Mead M.E."/>
            <person name="Raja H.A."/>
            <person name="Steenwyk J.L."/>
            <person name="Knowles S.L."/>
            <person name="Oberlies N.H."/>
            <person name="Rokas A."/>
        </authorList>
    </citation>
    <scope>NUCLEOTIDE SEQUENCE [LARGE SCALE GENOMIC DNA]</scope>
    <source>
        <strain evidence="2">G536</strain>
    </source>
</reference>
<evidence type="ECO:0000313" key="1">
    <source>
        <dbReference type="EMBL" id="TRX95169.1"/>
    </source>
</evidence>
<dbReference type="AlphaFoldDB" id="A0A553I4N4"/>
<keyword evidence="2" id="KW-1185">Reference proteome</keyword>
<accession>A0A553I4N4</accession>
<name>A0A553I4N4_9PEZI</name>
<sequence>MVNLVQHSNRVASPWHQAHVLINLRPEIRQGPGEVLSAGLDITNDKYAFSCLAAPPVSRETAKIGQVPRAARMTTLADSSHSINASGMAILNYTLRLMVILACQADNESS</sequence>
<evidence type="ECO:0000313" key="2">
    <source>
        <dbReference type="Proteomes" id="UP000319160"/>
    </source>
</evidence>
<gene>
    <name evidence="1" type="ORF">FHL15_003861</name>
</gene>
<comment type="caution">
    <text evidence="1">The sequence shown here is derived from an EMBL/GenBank/DDBJ whole genome shotgun (WGS) entry which is preliminary data.</text>
</comment>